<dbReference type="EC" id="4.1.1.111" evidence="5"/>
<feature type="region of interest" description="Disordered" evidence="8">
    <location>
        <begin position="1"/>
        <end position="27"/>
    </location>
</feature>
<dbReference type="GO" id="GO:0016829">
    <property type="term" value="F:lyase activity"/>
    <property type="evidence" value="ECO:0007669"/>
    <property type="project" value="UniProtKB-KW"/>
</dbReference>
<evidence type="ECO:0000256" key="3">
    <source>
        <dbReference type="ARBA" id="ARBA00023457"/>
    </source>
</evidence>
<protein>
    <recommendedName>
        <fullName evidence="5">siroheme decarboxylase</fullName>
        <ecNumber evidence="5">4.1.1.111</ecNumber>
    </recommendedName>
</protein>
<evidence type="ECO:0000313" key="12">
    <source>
        <dbReference type="Proteomes" id="UP001161389"/>
    </source>
</evidence>
<evidence type="ECO:0000256" key="5">
    <source>
        <dbReference type="ARBA" id="ARBA00023471"/>
    </source>
</evidence>
<organism evidence="11 12">
    <name type="scientific">Litoribrevibacter albus</name>
    <dbReference type="NCBI Taxonomy" id="1473156"/>
    <lineage>
        <taxon>Bacteria</taxon>
        <taxon>Pseudomonadati</taxon>
        <taxon>Pseudomonadota</taxon>
        <taxon>Gammaproteobacteria</taxon>
        <taxon>Oceanospirillales</taxon>
        <taxon>Oceanospirillaceae</taxon>
        <taxon>Litoribrevibacter</taxon>
    </lineage>
</organism>
<comment type="caution">
    <text evidence="11">The sequence shown here is derived from an EMBL/GenBank/DDBJ whole genome shotgun (WGS) entry which is preliminary data.</text>
</comment>
<evidence type="ECO:0000256" key="1">
    <source>
        <dbReference type="ARBA" id="ARBA00023239"/>
    </source>
</evidence>
<dbReference type="PANTHER" id="PTHR43413:SF1">
    <property type="entry name" value="SIROHEME DECARBOXYLASE NIRL SUBUNIT"/>
    <property type="match status" value="1"/>
</dbReference>
<comment type="similarity">
    <text evidence="3">Belongs to the Ahb/Nir family.</text>
</comment>
<evidence type="ECO:0000259" key="10">
    <source>
        <dbReference type="Pfam" id="PF22451"/>
    </source>
</evidence>
<dbReference type="EMBL" id="BSNM01000009">
    <property type="protein sequence ID" value="GLQ30895.1"/>
    <property type="molecule type" value="Genomic_DNA"/>
</dbReference>
<dbReference type="InterPro" id="IPR053953">
    <property type="entry name" value="NirdL-like_HTH"/>
</dbReference>
<evidence type="ECO:0000259" key="9">
    <source>
        <dbReference type="Pfam" id="PF17805"/>
    </source>
</evidence>
<dbReference type="InterPro" id="IPR019885">
    <property type="entry name" value="Tscrpt_reg_HTH_AsnC-type_CS"/>
</dbReference>
<evidence type="ECO:0000256" key="8">
    <source>
        <dbReference type="SAM" id="MobiDB-lite"/>
    </source>
</evidence>
<dbReference type="InterPro" id="IPR040523">
    <property type="entry name" value="AsnC_trans_reg2"/>
</dbReference>
<evidence type="ECO:0000256" key="2">
    <source>
        <dbReference type="ARBA" id="ARBA00023444"/>
    </source>
</evidence>
<feature type="domain" description="Siroheme decarboxylase NirL-like HTH" evidence="10">
    <location>
        <begin position="42"/>
        <end position="88"/>
    </location>
</feature>
<comment type="subunit">
    <text evidence="4">Probably forms a complex composed of NirD, NirL, NirG and NirH. All proteins are required for the total conversion of siroheme to didecarboxysiroheme.</text>
</comment>
<reference evidence="11" key="2">
    <citation type="submission" date="2023-01" db="EMBL/GenBank/DDBJ databases">
        <title>Draft genome sequence of Litoribrevibacter albus strain NBRC 110071.</title>
        <authorList>
            <person name="Sun Q."/>
            <person name="Mori K."/>
        </authorList>
    </citation>
    <scope>NUCLEOTIDE SEQUENCE</scope>
    <source>
        <strain evidence="11">NBRC 110071</strain>
    </source>
</reference>
<dbReference type="PROSITE" id="PS00519">
    <property type="entry name" value="HTH_ASNC_1"/>
    <property type="match status" value="1"/>
</dbReference>
<accession>A0AA37W5S7</accession>
<dbReference type="InterPro" id="IPR036390">
    <property type="entry name" value="WH_DNA-bd_sf"/>
</dbReference>
<dbReference type="InterPro" id="IPR050684">
    <property type="entry name" value="HTH-Siroheme_Decarb"/>
</dbReference>
<dbReference type="Pfam" id="PF17805">
    <property type="entry name" value="AsnC_trans_reg2"/>
    <property type="match status" value="1"/>
</dbReference>
<dbReference type="Gene3D" id="3.30.70.3460">
    <property type="match status" value="1"/>
</dbReference>
<keyword evidence="12" id="KW-1185">Reference proteome</keyword>
<dbReference type="PANTHER" id="PTHR43413">
    <property type="entry name" value="TRANSCRIPTIONAL REGULATOR, ASNC FAMILY"/>
    <property type="match status" value="1"/>
</dbReference>
<dbReference type="SUPFAM" id="SSF46785">
    <property type="entry name" value="Winged helix' DNA-binding domain"/>
    <property type="match status" value="1"/>
</dbReference>
<evidence type="ECO:0000313" key="11">
    <source>
        <dbReference type="EMBL" id="GLQ30895.1"/>
    </source>
</evidence>
<evidence type="ECO:0000256" key="7">
    <source>
        <dbReference type="ARBA" id="ARBA00048470"/>
    </source>
</evidence>
<dbReference type="Pfam" id="PF22451">
    <property type="entry name" value="NirdL-like_HTH"/>
    <property type="match status" value="1"/>
</dbReference>
<gene>
    <name evidence="11" type="primary">nirH</name>
    <name evidence="11" type="ORF">GCM10007876_13740</name>
</gene>
<dbReference type="AlphaFoldDB" id="A0AA37W5S7"/>
<sequence length="194" mass="22115">MSDYVLNSDPSDMNKTDVPSFSQKTPEAPAEKAKSYIFTQIDRDLVIATQEGLPVVARPYQAIAEQLGISEDEVMFRLEKMKECGVIRRIAGVPNHYRIGFKANGMTVWNVADDRIKELGRQVGQLPFVSHCYQRPRHQPYWNYNLFAMVHGSERAQVEERTQIVKELLGDACSEHEILYSSKILKKTGLRLAN</sequence>
<dbReference type="RefSeq" id="WP_284380320.1">
    <property type="nucleotide sequence ID" value="NZ_BSNM01000009.1"/>
</dbReference>
<feature type="domain" description="Siroheme decarboxylase AsnC-like ligand binding" evidence="9">
    <location>
        <begin position="98"/>
        <end position="186"/>
    </location>
</feature>
<keyword evidence="1" id="KW-0456">Lyase</keyword>
<name>A0AA37W5S7_9GAMM</name>
<proteinExistence type="inferred from homology"/>
<evidence type="ECO:0000256" key="6">
    <source>
        <dbReference type="ARBA" id="ARBA00045291"/>
    </source>
</evidence>
<comment type="pathway">
    <text evidence="2">Porphyrin-containing compound metabolism.</text>
</comment>
<dbReference type="Proteomes" id="UP001161389">
    <property type="component" value="Unassembled WGS sequence"/>
</dbReference>
<comment type="function">
    <text evidence="6">Involved in heme d1 biosynthesis. Catalyzes the decarboxylation of siroheme into didecarboxysiroheme.</text>
</comment>
<feature type="compositionally biased region" description="Polar residues" evidence="8">
    <location>
        <begin position="8"/>
        <end position="25"/>
    </location>
</feature>
<reference evidence="11" key="1">
    <citation type="journal article" date="2014" name="Int. J. Syst. Evol. Microbiol.">
        <title>Complete genome sequence of Corynebacterium casei LMG S-19264T (=DSM 44701T), isolated from a smear-ripened cheese.</title>
        <authorList>
            <consortium name="US DOE Joint Genome Institute (JGI-PGF)"/>
            <person name="Walter F."/>
            <person name="Albersmeier A."/>
            <person name="Kalinowski J."/>
            <person name="Ruckert C."/>
        </authorList>
    </citation>
    <scope>NUCLEOTIDE SEQUENCE</scope>
    <source>
        <strain evidence="11">NBRC 110071</strain>
    </source>
</reference>
<comment type="catalytic activity">
    <reaction evidence="7">
        <text>siroheme + 2 H(+) = 12,18-didecarboxysiroheme + 2 CO2</text>
        <dbReference type="Rhea" id="RHEA:19093"/>
        <dbReference type="ChEBI" id="CHEBI:15378"/>
        <dbReference type="ChEBI" id="CHEBI:16526"/>
        <dbReference type="ChEBI" id="CHEBI:60052"/>
        <dbReference type="ChEBI" id="CHEBI:140497"/>
        <dbReference type="EC" id="4.1.1.111"/>
    </reaction>
</comment>
<evidence type="ECO:0000256" key="4">
    <source>
        <dbReference type="ARBA" id="ARBA00023465"/>
    </source>
</evidence>